<comment type="caution">
    <text evidence="2">The sequence shown here is derived from an EMBL/GenBank/DDBJ whole genome shotgun (WGS) entry which is preliminary data.</text>
</comment>
<keyword evidence="3" id="KW-1185">Reference proteome</keyword>
<dbReference type="Proteomes" id="UP000598146">
    <property type="component" value="Unassembled WGS sequence"/>
</dbReference>
<gene>
    <name evidence="2" type="ORF">I4J89_33850</name>
</gene>
<evidence type="ECO:0000313" key="2">
    <source>
        <dbReference type="EMBL" id="MBG0566442.1"/>
    </source>
</evidence>
<evidence type="ECO:0008006" key="4">
    <source>
        <dbReference type="Google" id="ProtNLM"/>
    </source>
</evidence>
<evidence type="ECO:0000313" key="3">
    <source>
        <dbReference type="Proteomes" id="UP000598146"/>
    </source>
</evidence>
<accession>A0A931G182</accession>
<organism evidence="2 3">
    <name type="scientific">Actinoplanes aureus</name>
    <dbReference type="NCBI Taxonomy" id="2792083"/>
    <lineage>
        <taxon>Bacteria</taxon>
        <taxon>Bacillati</taxon>
        <taxon>Actinomycetota</taxon>
        <taxon>Actinomycetes</taxon>
        <taxon>Micromonosporales</taxon>
        <taxon>Micromonosporaceae</taxon>
        <taxon>Actinoplanes</taxon>
    </lineage>
</organism>
<proteinExistence type="predicted"/>
<sequence length="148" mass="15809">MRCRAVAATVLAFLTAGVATVAAPQPAMAAERHGCTGVGPKVDIRGIGVSNGESCVFVVGSGLRIDRAYAAFFTSVKPICNWWVDIDTPAEDERLRHFQGAFHNGCTKWSGTIHAPIPRSIRSKPGRVCATLFSDAIVRARSCLSIHT</sequence>
<feature type="chain" id="PRO_5037940558" description="Secreted protein" evidence="1">
    <location>
        <begin position="30"/>
        <end position="148"/>
    </location>
</feature>
<dbReference type="EMBL" id="JADQTO010000020">
    <property type="protein sequence ID" value="MBG0566442.1"/>
    <property type="molecule type" value="Genomic_DNA"/>
</dbReference>
<feature type="signal peptide" evidence="1">
    <location>
        <begin position="1"/>
        <end position="29"/>
    </location>
</feature>
<keyword evidence="1" id="KW-0732">Signal</keyword>
<dbReference type="AlphaFoldDB" id="A0A931G182"/>
<dbReference type="RefSeq" id="WP_196418221.1">
    <property type="nucleotide sequence ID" value="NZ_JADQTO010000020.1"/>
</dbReference>
<name>A0A931G182_9ACTN</name>
<evidence type="ECO:0000256" key="1">
    <source>
        <dbReference type="SAM" id="SignalP"/>
    </source>
</evidence>
<reference evidence="2" key="1">
    <citation type="submission" date="2020-11" db="EMBL/GenBank/DDBJ databases">
        <title>Isolation and identification of active actinomycetes.</title>
        <authorList>
            <person name="Sun X."/>
        </authorList>
    </citation>
    <scope>NUCLEOTIDE SEQUENCE</scope>
    <source>
        <strain evidence="2">NEAU-A11</strain>
    </source>
</reference>
<protein>
    <recommendedName>
        <fullName evidence="4">Secreted protein</fullName>
    </recommendedName>
</protein>